<reference evidence="3" key="4">
    <citation type="submission" date="2017-10" db="EMBL/GenBank/DDBJ databases">
        <authorList>
            <person name="Banno H."/>
            <person name="Chua N.-H."/>
        </authorList>
    </citation>
    <scope>NUCLEOTIDE SEQUENCE [LARGE SCALE GENOMIC DNA]</scope>
    <source>
        <strain evidence="3">Kuenenia_mbr1_ru-nijmegen</strain>
    </source>
</reference>
<gene>
    <name evidence="2" type="ORF">KsCSTR_19620</name>
    <name evidence="3" type="ORF">KSMBR1_0665</name>
    <name evidence="1" type="ORF">kuste3478</name>
</gene>
<organism evidence="1">
    <name type="scientific">Kuenenia stuttgartiensis</name>
    <dbReference type="NCBI Taxonomy" id="174633"/>
    <lineage>
        <taxon>Bacteria</taxon>
        <taxon>Pseudomonadati</taxon>
        <taxon>Planctomycetota</taxon>
        <taxon>Candidatus Brocadiia</taxon>
        <taxon>Candidatus Brocadiales</taxon>
        <taxon>Candidatus Brocadiaceae</taxon>
        <taxon>Candidatus Kuenenia</taxon>
    </lineage>
</organism>
<evidence type="ECO:0000313" key="1">
    <source>
        <dbReference type="EMBL" id="CAJ74241.1"/>
    </source>
</evidence>
<reference evidence="1" key="2">
    <citation type="submission" date="2006-01" db="EMBL/GenBank/DDBJ databases">
        <authorList>
            <person name="Genoscope"/>
        </authorList>
    </citation>
    <scope>NUCLEOTIDE SEQUENCE</scope>
</reference>
<evidence type="ECO:0000313" key="5">
    <source>
        <dbReference type="Proteomes" id="UP000501926"/>
    </source>
</evidence>
<accession>Q1Q2K0</accession>
<reference evidence="1" key="1">
    <citation type="journal article" date="2006" name="Nature">
        <title>Deciphering the evolution and metabolism of an anammox bacterium from a community genome.</title>
        <authorList>
            <person name="Strous M."/>
            <person name="Pelletier E."/>
            <person name="Mangenot S."/>
            <person name="Rattei T."/>
            <person name="Lehner A."/>
            <person name="Taylor M.W."/>
            <person name="Horn M."/>
            <person name="Daims H."/>
            <person name="Bartol-Mavel D."/>
            <person name="Wincker P."/>
            <person name="Barbe V."/>
            <person name="Fonknechten N."/>
            <person name="Vallenet D."/>
            <person name="Segurens B."/>
            <person name="Schenowitz-Truong C."/>
            <person name="Medigue C."/>
            <person name="Collingro A."/>
            <person name="Snel B."/>
            <person name="Dutilh B.E."/>
            <person name="OpDenCamp H.J.M."/>
            <person name="vanDerDrift C."/>
            <person name="Cirpus I."/>
            <person name="vanDePas-Schoonen K.T."/>
            <person name="Harhangi H.R."/>
            <person name="vanNiftrik L."/>
            <person name="Schmid M."/>
            <person name="Keltjens J."/>
            <person name="vanDeVossenberg J."/>
            <person name="Kartal B."/>
            <person name="Meier H."/>
            <person name="Frishman D."/>
            <person name="Huynen M.A."/>
            <person name="Mewes H."/>
            <person name="Weissenbach J."/>
            <person name="Jetten M.S.M."/>
            <person name="Wagner M."/>
            <person name="LePaslier D."/>
        </authorList>
    </citation>
    <scope>NUCLEOTIDE SEQUENCE</scope>
</reference>
<evidence type="ECO:0000313" key="2">
    <source>
        <dbReference type="EMBL" id="QII11341.1"/>
    </source>
</evidence>
<dbReference type="AlphaFoldDB" id="Q1Q2K0"/>
<evidence type="ECO:0000313" key="4">
    <source>
        <dbReference type="Proteomes" id="UP000221734"/>
    </source>
</evidence>
<dbReference type="EMBL" id="LT934425">
    <property type="protein sequence ID" value="SOH03179.1"/>
    <property type="molecule type" value="Genomic_DNA"/>
</dbReference>
<evidence type="ECO:0000313" key="3">
    <source>
        <dbReference type="EMBL" id="SOH03179.1"/>
    </source>
</evidence>
<proteinExistence type="predicted"/>
<dbReference type="Proteomes" id="UP000221734">
    <property type="component" value="Chromosome Kuenenia_stuttgartiensis_MBR1"/>
</dbReference>
<protein>
    <submittedName>
        <fullName evidence="1">Uncharacterized protein</fullName>
    </submittedName>
</protein>
<reference evidence="4" key="3">
    <citation type="submission" date="2017-10" db="EMBL/GenBank/DDBJ databases">
        <authorList>
            <person name="Frank J."/>
        </authorList>
    </citation>
    <scope>NUCLEOTIDE SEQUENCE [LARGE SCALE GENOMIC DNA]</scope>
</reference>
<dbReference type="Proteomes" id="UP000501926">
    <property type="component" value="Chromosome"/>
</dbReference>
<dbReference type="EMBL" id="CP049055">
    <property type="protein sequence ID" value="QII11341.1"/>
    <property type="molecule type" value="Genomic_DNA"/>
</dbReference>
<reference evidence="2 5" key="5">
    <citation type="submission" date="2020-02" db="EMBL/GenBank/DDBJ databases">
        <title>Newly sequenced genome of strain CSTR1 showed variability in Candidatus Kuenenia stuttgartiensis genomes.</title>
        <authorList>
            <person name="Ding C."/>
            <person name="Adrian L."/>
        </authorList>
    </citation>
    <scope>NUCLEOTIDE SEQUENCE [LARGE SCALE GENOMIC DNA]</scope>
    <source>
        <strain evidence="2 5">CSTR1</strain>
    </source>
</reference>
<dbReference type="EMBL" id="CT573071">
    <property type="protein sequence ID" value="CAJ74241.1"/>
    <property type="molecule type" value="Genomic_DNA"/>
</dbReference>
<keyword evidence="4" id="KW-1185">Reference proteome</keyword>
<dbReference type="KEGG" id="kst:KSMBR1_0665"/>
<name>Q1Q2K0_KUEST</name>
<sequence length="81" mass="9193">MPVPRRSLWGEWFILAASVIPCDGFLKQAGVVELLDSGVKLYDKALHRAAVLLWENHVAIEQGLSKRAREIFFPQRDGDFI</sequence>